<gene>
    <name evidence="1" type="ORF">FHR87_003523</name>
</gene>
<dbReference type="RefSeq" id="WP_183167933.1">
    <property type="nucleotide sequence ID" value="NZ_JACHXI010000025.1"/>
</dbReference>
<evidence type="ECO:0000313" key="2">
    <source>
        <dbReference type="Proteomes" id="UP000549250"/>
    </source>
</evidence>
<accession>A0A839T7L9</accession>
<dbReference type="AlphaFoldDB" id="A0A839T7L9"/>
<comment type="caution">
    <text evidence="1">The sequence shown here is derived from an EMBL/GenBank/DDBJ whole genome shotgun (WGS) entry which is preliminary data.</text>
</comment>
<protein>
    <submittedName>
        <fullName evidence="1">Uncharacterized protein</fullName>
    </submittedName>
</protein>
<dbReference type="Proteomes" id="UP000549250">
    <property type="component" value="Unassembled WGS sequence"/>
</dbReference>
<evidence type="ECO:0000313" key="1">
    <source>
        <dbReference type="EMBL" id="MBB3105089.1"/>
    </source>
</evidence>
<sequence>MPTLVLNPTKIRELFADLVIREANSRLYNEIEQWADKVDISAESKHSLPPGYHLLRVDGRLGKLRPDGFEIVLVNELTKTVVYYNKVLFSGQLDMNCRPATQVLVWRTTDSRHAAVLYGLAQDVFFNYILDRYDIILSDNYQTSEGQYFWMRQMSNALTLNYHVYYYRLMESKLDPIPDQDSLDGLTDQIWSEDDGQTYHLAVISKIKLPAELKVEVQE</sequence>
<dbReference type="EMBL" id="JACHXI010000025">
    <property type="protein sequence ID" value="MBB3105089.1"/>
    <property type="molecule type" value="Genomic_DNA"/>
</dbReference>
<name>A0A839T7L9_AZOMA</name>
<organism evidence="1 2">
    <name type="scientific">Azomonas macrocytogenes</name>
    <name type="common">Azotobacter macrocytogenes</name>
    <dbReference type="NCBI Taxonomy" id="69962"/>
    <lineage>
        <taxon>Bacteria</taxon>
        <taxon>Pseudomonadati</taxon>
        <taxon>Pseudomonadota</taxon>
        <taxon>Gammaproteobacteria</taxon>
        <taxon>Pseudomonadales</taxon>
        <taxon>Pseudomonadaceae</taxon>
        <taxon>Azomonas</taxon>
    </lineage>
</organism>
<proteinExistence type="predicted"/>
<reference evidence="1 2" key="1">
    <citation type="submission" date="2020-08" db="EMBL/GenBank/DDBJ databases">
        <title>Genomic Encyclopedia of Type Strains, Phase III (KMG-III): the genomes of soil and plant-associated and newly described type strains.</title>
        <authorList>
            <person name="Whitman W."/>
        </authorList>
    </citation>
    <scope>NUCLEOTIDE SEQUENCE [LARGE SCALE GENOMIC DNA]</scope>
    <source>
        <strain evidence="1 2">CECT 4462</strain>
    </source>
</reference>
<keyword evidence="2" id="KW-1185">Reference proteome</keyword>